<keyword evidence="2" id="KW-1185">Reference proteome</keyword>
<proteinExistence type="predicted"/>
<organism evidence="1 2">
    <name type="scientific">Fodinisporobacter ferrooxydans</name>
    <dbReference type="NCBI Taxonomy" id="2901836"/>
    <lineage>
        <taxon>Bacteria</taxon>
        <taxon>Bacillati</taxon>
        <taxon>Bacillota</taxon>
        <taxon>Bacilli</taxon>
        <taxon>Bacillales</taxon>
        <taxon>Alicyclobacillaceae</taxon>
        <taxon>Fodinisporobacter</taxon>
    </lineage>
</organism>
<sequence>MELKESKCVMVIDEELPLGLIANTAAVLALTLGQKIEGIIGPDVYDGTGYLHTGITTIPIPMLKGTREKIREMREKLYTEEFSDLLVVDVTNAAQTTTTYEDYTEKISLYGDDLQYVGLAIYGKPKKVNKLSGSLPLLR</sequence>
<dbReference type="Pfam" id="PF09391">
    <property type="entry name" value="DUF2000"/>
    <property type="match status" value="1"/>
</dbReference>
<dbReference type="InterPro" id="IPR023476">
    <property type="entry name" value="Pep_tRNA_hydro_II_dom_sf"/>
</dbReference>
<dbReference type="Proteomes" id="UP000830167">
    <property type="component" value="Chromosome"/>
</dbReference>
<name>A0ABY4CL49_9BACL</name>
<accession>A0ABY4CL49</accession>
<dbReference type="RefSeq" id="WP_347437928.1">
    <property type="nucleotide sequence ID" value="NZ_CP089291.1"/>
</dbReference>
<evidence type="ECO:0000313" key="2">
    <source>
        <dbReference type="Proteomes" id="UP000830167"/>
    </source>
</evidence>
<protein>
    <submittedName>
        <fullName evidence="1">DUF2000 domain-containing protein</fullName>
    </submittedName>
</protein>
<dbReference type="InterPro" id="IPR017021">
    <property type="entry name" value="UCP033763"/>
</dbReference>
<dbReference type="SUPFAM" id="SSF102462">
    <property type="entry name" value="Peptidyl-tRNA hydrolase II"/>
    <property type="match status" value="1"/>
</dbReference>
<dbReference type="Gene3D" id="3.40.1490.10">
    <property type="entry name" value="Bit1"/>
    <property type="match status" value="1"/>
</dbReference>
<reference evidence="1" key="1">
    <citation type="submission" date="2021-12" db="EMBL/GenBank/DDBJ databases">
        <title>Alicyclobacillaceae gen. nov., sp. nov., isolated from chalcocite enrichment system.</title>
        <authorList>
            <person name="Jiang Z."/>
        </authorList>
    </citation>
    <scope>NUCLEOTIDE SEQUENCE</scope>
    <source>
        <strain evidence="1">MYW30-H2</strain>
    </source>
</reference>
<dbReference type="PIRSF" id="PIRSF033736">
    <property type="entry name" value="UCP033763"/>
    <property type="match status" value="1"/>
</dbReference>
<dbReference type="InterPro" id="IPR018988">
    <property type="entry name" value="DUF2000"/>
</dbReference>
<gene>
    <name evidence="1" type="ORF">LSG31_02995</name>
</gene>
<dbReference type="EMBL" id="CP089291">
    <property type="protein sequence ID" value="UOF91240.1"/>
    <property type="molecule type" value="Genomic_DNA"/>
</dbReference>
<evidence type="ECO:0000313" key="1">
    <source>
        <dbReference type="EMBL" id="UOF91240.1"/>
    </source>
</evidence>